<dbReference type="SUPFAM" id="SSF141371">
    <property type="entry name" value="PilZ domain-like"/>
    <property type="match status" value="1"/>
</dbReference>
<dbReference type="PROSITE" id="PS50112">
    <property type="entry name" value="PAS"/>
    <property type="match status" value="1"/>
</dbReference>
<keyword evidence="4" id="KW-0472">Membrane</keyword>
<reference evidence="8 9" key="1">
    <citation type="submission" date="2023-07" db="EMBL/GenBank/DDBJ databases">
        <title>Genomic Encyclopedia of Type Strains, Phase IV (KMG-IV): sequencing the most valuable type-strain genomes for metagenomic binning, comparative biology and taxonomic classification.</title>
        <authorList>
            <person name="Goeker M."/>
        </authorList>
    </citation>
    <scope>NUCLEOTIDE SEQUENCE [LARGE SCALE GENOMIC DNA]</scope>
    <source>
        <strain evidence="8 9">DSM 19922</strain>
    </source>
</reference>
<feature type="domain" description="PAS" evidence="6">
    <location>
        <begin position="25"/>
        <end position="50"/>
    </location>
</feature>
<dbReference type="PANTHER" id="PTHR32089">
    <property type="entry name" value="METHYL-ACCEPTING CHEMOTAXIS PROTEIN MCPB"/>
    <property type="match status" value="1"/>
</dbReference>
<evidence type="ECO:0000259" key="7">
    <source>
        <dbReference type="PROSITE" id="PS50885"/>
    </source>
</evidence>
<dbReference type="SMART" id="SM00283">
    <property type="entry name" value="MA"/>
    <property type="match status" value="1"/>
</dbReference>
<feature type="transmembrane region" description="Helical" evidence="4">
    <location>
        <begin position="194"/>
        <end position="216"/>
    </location>
</feature>
<feature type="domain" description="Methyl-accepting transducer" evidence="5">
    <location>
        <begin position="293"/>
        <end position="529"/>
    </location>
</feature>
<evidence type="ECO:0000256" key="1">
    <source>
        <dbReference type="ARBA" id="ARBA00023224"/>
    </source>
</evidence>
<dbReference type="InterPro" id="IPR004089">
    <property type="entry name" value="MCPsignal_dom"/>
</dbReference>
<dbReference type="PROSITE" id="PS50885">
    <property type="entry name" value="HAMP"/>
    <property type="match status" value="1"/>
</dbReference>
<keyword evidence="8" id="KW-0675">Receptor</keyword>
<keyword evidence="4" id="KW-0812">Transmembrane</keyword>
<dbReference type="PANTHER" id="PTHR32089:SF112">
    <property type="entry name" value="LYSOZYME-LIKE PROTEIN-RELATED"/>
    <property type="match status" value="1"/>
</dbReference>
<feature type="transmembrane region" description="Helical" evidence="4">
    <location>
        <begin position="160"/>
        <end position="182"/>
    </location>
</feature>
<dbReference type="Gene3D" id="3.30.450.20">
    <property type="entry name" value="PAS domain"/>
    <property type="match status" value="1"/>
</dbReference>
<protein>
    <submittedName>
        <fullName evidence="8">Aerotaxis receptor</fullName>
    </submittedName>
</protein>
<feature type="domain" description="HAMP" evidence="7">
    <location>
        <begin position="217"/>
        <end position="269"/>
    </location>
</feature>
<dbReference type="Gene3D" id="1.10.287.950">
    <property type="entry name" value="Methyl-accepting chemotaxis protein"/>
    <property type="match status" value="1"/>
</dbReference>
<dbReference type="Pfam" id="PF07238">
    <property type="entry name" value="PilZ"/>
    <property type="match status" value="1"/>
</dbReference>
<dbReference type="SUPFAM" id="SSF58104">
    <property type="entry name" value="Methyl-accepting chemotaxis protein (MCP) signaling domain"/>
    <property type="match status" value="1"/>
</dbReference>
<organism evidence="8 9">
    <name type="scientific">Azospirillum picis</name>
    <dbReference type="NCBI Taxonomy" id="488438"/>
    <lineage>
        <taxon>Bacteria</taxon>
        <taxon>Pseudomonadati</taxon>
        <taxon>Pseudomonadota</taxon>
        <taxon>Alphaproteobacteria</taxon>
        <taxon>Rhodospirillales</taxon>
        <taxon>Azospirillaceae</taxon>
        <taxon>Azospirillum</taxon>
    </lineage>
</organism>
<dbReference type="InterPro" id="IPR004090">
    <property type="entry name" value="Chemotax_Me-accpt_rcpt"/>
</dbReference>
<dbReference type="PROSITE" id="PS50111">
    <property type="entry name" value="CHEMOTAXIS_TRANSDUC_2"/>
    <property type="match status" value="1"/>
</dbReference>
<evidence type="ECO:0000256" key="2">
    <source>
        <dbReference type="ARBA" id="ARBA00029447"/>
    </source>
</evidence>
<accession>A0ABU0MD01</accession>
<dbReference type="Pfam" id="PF00015">
    <property type="entry name" value="MCPsignal"/>
    <property type="match status" value="1"/>
</dbReference>
<sequence length="674" mass="71411">MRDNGPVTDREIELLDDQLLVSRTDAGGRITFVNQAFVDISGFSREELMGAAHNIVRHPHMPKEAFADLWATVRSGRAWEGHVKNRTKTGDHYWVKANVTPITEGGRITGFISIRSKPAREAVAEAERIYAAFRSGAAHGYTLSDGDIIRQGVGVALRTWALSITGRLAAAFAVLVLVMVGLSGEELFGVDIPAPAAIGLMLCGILFALGAGYLVLRSIRRPLALVEEQLEAIARGDLQARNPVSGIAEFRRLRSTLSAVQAKLGYAVQERSERQRQTEEERAAAMLSMAATVEQEASQAVEEVARRMSGMAADADDMAGAAERVSGNAQTVAAAAEQALSNAQTVAAATEELAASIREISAQIAHSSSVTRRAVTASQESQETITSLSEAVKRIGDVVRLIDDIANQTNLLALNATIEAARAGEAGKGFAVVAGEVKSLANQTARSTEEITRLIAEVQAVTGTAVSAVGRIGSTIGEIDQVTSAVAAAMEEQAAATQEISRNVVETSRAAHEMSVSIAAVSHEADLTGTQAAHVRRGSDEVAHSIAALRSTLVRVVRTSTDEADRRSSPRRALDHAARLRTAQGEWRVRIADLSLDGAKILVPQPPQMALMAAGHTAKLRPDGFDAQVEIVVQAVSDGAIHVRFDERDAGLAGFRKEMSKLGSFAAAPAALAG</sequence>
<comment type="similarity">
    <text evidence="2">Belongs to the methyl-accepting chemotaxis (MCP) protein family.</text>
</comment>
<evidence type="ECO:0000256" key="3">
    <source>
        <dbReference type="PROSITE-ProRule" id="PRU00284"/>
    </source>
</evidence>
<evidence type="ECO:0000256" key="4">
    <source>
        <dbReference type="SAM" id="Phobius"/>
    </source>
</evidence>
<dbReference type="Pfam" id="PF00672">
    <property type="entry name" value="HAMP"/>
    <property type="match status" value="1"/>
</dbReference>
<evidence type="ECO:0000313" key="9">
    <source>
        <dbReference type="Proteomes" id="UP001244552"/>
    </source>
</evidence>
<dbReference type="InterPro" id="IPR003660">
    <property type="entry name" value="HAMP_dom"/>
</dbReference>
<dbReference type="SMART" id="SM00304">
    <property type="entry name" value="HAMP"/>
    <property type="match status" value="1"/>
</dbReference>
<dbReference type="Gene3D" id="2.40.10.220">
    <property type="entry name" value="predicted glycosyltransferase like domains"/>
    <property type="match status" value="1"/>
</dbReference>
<dbReference type="Pfam" id="PF08447">
    <property type="entry name" value="PAS_3"/>
    <property type="match status" value="1"/>
</dbReference>
<dbReference type="CDD" id="cd00130">
    <property type="entry name" value="PAS"/>
    <property type="match status" value="1"/>
</dbReference>
<dbReference type="NCBIfam" id="TIGR00229">
    <property type="entry name" value="sensory_box"/>
    <property type="match status" value="1"/>
</dbReference>
<dbReference type="Proteomes" id="UP001244552">
    <property type="component" value="Unassembled WGS sequence"/>
</dbReference>
<dbReference type="InterPro" id="IPR035965">
    <property type="entry name" value="PAS-like_dom_sf"/>
</dbReference>
<keyword evidence="9" id="KW-1185">Reference proteome</keyword>
<dbReference type="InterPro" id="IPR013655">
    <property type="entry name" value="PAS_fold_3"/>
</dbReference>
<evidence type="ECO:0000259" key="5">
    <source>
        <dbReference type="PROSITE" id="PS50111"/>
    </source>
</evidence>
<comment type="caution">
    <text evidence="8">The sequence shown here is derived from an EMBL/GenBank/DDBJ whole genome shotgun (WGS) entry which is preliminary data.</text>
</comment>
<dbReference type="InterPro" id="IPR000014">
    <property type="entry name" value="PAS"/>
</dbReference>
<dbReference type="InterPro" id="IPR009875">
    <property type="entry name" value="PilZ_domain"/>
</dbReference>
<keyword evidence="1 3" id="KW-0807">Transducer</keyword>
<dbReference type="RefSeq" id="WP_209978146.1">
    <property type="nucleotide sequence ID" value="NZ_JAGINO010000001.1"/>
</dbReference>
<proteinExistence type="inferred from homology"/>
<dbReference type="Gene3D" id="6.10.340.10">
    <property type="match status" value="1"/>
</dbReference>
<evidence type="ECO:0000313" key="8">
    <source>
        <dbReference type="EMBL" id="MDQ0531289.1"/>
    </source>
</evidence>
<dbReference type="EMBL" id="JAUSVU010000001">
    <property type="protein sequence ID" value="MDQ0531289.1"/>
    <property type="molecule type" value="Genomic_DNA"/>
</dbReference>
<dbReference type="PRINTS" id="PR00260">
    <property type="entry name" value="CHEMTRNSDUCR"/>
</dbReference>
<gene>
    <name evidence="8" type="ORF">QO018_000121</name>
</gene>
<name>A0ABU0MD01_9PROT</name>
<keyword evidence="4" id="KW-1133">Transmembrane helix</keyword>
<dbReference type="SUPFAM" id="SSF55785">
    <property type="entry name" value="PYP-like sensor domain (PAS domain)"/>
    <property type="match status" value="1"/>
</dbReference>
<evidence type="ECO:0000259" key="6">
    <source>
        <dbReference type="PROSITE" id="PS50112"/>
    </source>
</evidence>